<feature type="domain" description="Helicase XPB/Ssl2 N-terminal" evidence="1">
    <location>
        <begin position="470"/>
        <end position="589"/>
    </location>
</feature>
<accession>A0A1G8D1Z5</accession>
<gene>
    <name evidence="2" type="ORF">SAMN05421869_102449</name>
</gene>
<sequence>MSLHAADLAQLLRNRPELAVADSPDLLERLLKQPEAAVPALLGLDTDCHLVSQALQILGGKASHAELAELLHDPGGRLEESIGTLAAWGLVSLDGGTVVSPHQPGLWAHPFGLGRPLRDFAQLLTADVLKSMVKGLGGKPQGRKQDLLAQAETLLRDGQAVRRRAAGLPEQALTLLESLTAGPPVVQQGIWYGSAPANQPIEQLAQAGFVIRDGWDYELPREVALALRGDGWKPELTGQPGVPSAARPVSDGVAAALAAVDRIEALVDLAGAEPVTELKAGGVGTRELRRVAKALDVPEQSAALWLDLAFGTDLIASELGERLVSTTVADDWLARPAAARWQALAECWIALPQAASFRVPGCCAEHMTPQAPPYQFECGAGDIRRATLRVLRTLPDGHAATPDGLLPAVGWRSRAAREHAPATTEFLAAALREGELLGMVQDGALTTLGRALLDGGEVAELFPTPSRTVTLQHDLTAIVAGTPAPELAAFLNGCADLESRDRASVWRLSEGSVRRALDAGATAESLLAELERCSAKSVPQPLRYLVTDVARRHGAIRVTAAASVVTSDDPTLITELCGSKALRKLALRPVAPTVALSALPPDETLRLLRQAGHAPVGVAADGTVRAERPQRRRLAIATEPDGPLDAEAAALAILDGTDAPAPGSVGETLRLAAVTGGPVIIVWQRRDHYMDDLRITGGSVTGYCHDCDGGHTFPQAKIKEAELL</sequence>
<evidence type="ECO:0000313" key="3">
    <source>
        <dbReference type="Proteomes" id="UP000199202"/>
    </source>
</evidence>
<reference evidence="2 3" key="1">
    <citation type="submission" date="2016-10" db="EMBL/GenBank/DDBJ databases">
        <authorList>
            <person name="de Groot N.N."/>
        </authorList>
    </citation>
    <scope>NUCLEOTIDE SEQUENCE [LARGE SCALE GENOMIC DNA]</scope>
    <source>
        <strain evidence="2 3">CGMCC 4.6533</strain>
    </source>
</reference>
<dbReference type="AlphaFoldDB" id="A0A1G8D1Z5"/>
<protein>
    <submittedName>
        <fullName evidence="2">Predicted ATPase</fullName>
    </submittedName>
</protein>
<organism evidence="2 3">
    <name type="scientific">Nonomuraea jiangxiensis</name>
    <dbReference type="NCBI Taxonomy" id="633440"/>
    <lineage>
        <taxon>Bacteria</taxon>
        <taxon>Bacillati</taxon>
        <taxon>Actinomycetota</taxon>
        <taxon>Actinomycetes</taxon>
        <taxon>Streptosporangiales</taxon>
        <taxon>Streptosporangiaceae</taxon>
        <taxon>Nonomuraea</taxon>
    </lineage>
</organism>
<dbReference type="STRING" id="633440.SAMN05421869_102449"/>
<dbReference type="InterPro" id="IPR032830">
    <property type="entry name" value="XPB/Ssl2_N"/>
</dbReference>
<name>A0A1G8D1Z5_9ACTN</name>
<evidence type="ECO:0000313" key="2">
    <source>
        <dbReference type="EMBL" id="SDH51756.1"/>
    </source>
</evidence>
<dbReference type="Pfam" id="PF13625">
    <property type="entry name" value="Helicase_C_3"/>
    <property type="match status" value="1"/>
</dbReference>
<dbReference type="EMBL" id="FNDJ01000002">
    <property type="protein sequence ID" value="SDH51756.1"/>
    <property type="molecule type" value="Genomic_DNA"/>
</dbReference>
<dbReference type="OrthoDB" id="3415124at2"/>
<evidence type="ECO:0000259" key="1">
    <source>
        <dbReference type="Pfam" id="PF13625"/>
    </source>
</evidence>
<dbReference type="RefSeq" id="WP_090929729.1">
    <property type="nucleotide sequence ID" value="NZ_FNDJ01000002.1"/>
</dbReference>
<keyword evidence="3" id="KW-1185">Reference proteome</keyword>
<proteinExistence type="predicted"/>
<dbReference type="Proteomes" id="UP000199202">
    <property type="component" value="Unassembled WGS sequence"/>
</dbReference>